<keyword evidence="8" id="KW-1185">Reference proteome</keyword>
<evidence type="ECO:0000256" key="5">
    <source>
        <dbReference type="ARBA" id="ARBA00023136"/>
    </source>
</evidence>
<dbReference type="RefSeq" id="WP_092606627.1">
    <property type="nucleotide sequence ID" value="NZ_FMYF01000002.1"/>
</dbReference>
<evidence type="ECO:0000256" key="2">
    <source>
        <dbReference type="ARBA" id="ARBA00022475"/>
    </source>
</evidence>
<gene>
    <name evidence="7" type="ORF">GA0111570_102312</name>
</gene>
<dbReference type="Proteomes" id="UP000199086">
    <property type="component" value="Unassembled WGS sequence"/>
</dbReference>
<feature type="transmembrane region" description="Helical" evidence="6">
    <location>
        <begin position="60"/>
        <end position="80"/>
    </location>
</feature>
<evidence type="ECO:0000256" key="3">
    <source>
        <dbReference type="ARBA" id="ARBA00022692"/>
    </source>
</evidence>
<evidence type="ECO:0000313" key="7">
    <source>
        <dbReference type="EMBL" id="SDB80522.1"/>
    </source>
</evidence>
<organism evidence="7 8">
    <name type="scientific">Raineyella antarctica</name>
    <dbReference type="NCBI Taxonomy" id="1577474"/>
    <lineage>
        <taxon>Bacteria</taxon>
        <taxon>Bacillati</taxon>
        <taxon>Actinomycetota</taxon>
        <taxon>Actinomycetes</taxon>
        <taxon>Propionibacteriales</taxon>
        <taxon>Propionibacteriaceae</taxon>
        <taxon>Raineyella</taxon>
    </lineage>
</organism>
<dbReference type="OrthoDB" id="4833173at2"/>
<keyword evidence="4 6" id="KW-1133">Transmembrane helix</keyword>
<feature type="transmembrane region" description="Helical" evidence="6">
    <location>
        <begin position="33"/>
        <end position="54"/>
    </location>
</feature>
<keyword evidence="5 6" id="KW-0472">Membrane</keyword>
<sequence length="219" mass="23034">MSDHLYEQLLATTTGLLLLTAVLQVWGRSVTRAIRLLAIQGLALAGLVLVVGLHGGERQAPPVALLVLLVKAVAMPWAMARSARLIDQTKEAGSLANPAVELIGAAGLTLLAYAISGPLLGGQADPAAQAAPVGFSLVLLGFWQLLIRRSALTQLVAFLLIDNGIATIAFLTSGGLPLTIELGVSLDVLLVVLILGVLVVRMHEEQGHIDITELRELRD</sequence>
<feature type="transmembrane region" description="Helical" evidence="6">
    <location>
        <begin position="6"/>
        <end position="26"/>
    </location>
</feature>
<dbReference type="PANTHER" id="PTHR38601">
    <property type="entry name" value="HYDROGENASE-4 COMPONENT E"/>
    <property type="match status" value="1"/>
</dbReference>
<protein>
    <submittedName>
        <fullName evidence="7">Hydrogenase-4 component E</fullName>
    </submittedName>
</protein>
<feature type="transmembrane region" description="Helical" evidence="6">
    <location>
        <begin position="155"/>
        <end position="176"/>
    </location>
</feature>
<dbReference type="GO" id="GO:0005886">
    <property type="term" value="C:plasma membrane"/>
    <property type="evidence" value="ECO:0007669"/>
    <property type="project" value="UniProtKB-SubCell"/>
</dbReference>
<comment type="subcellular location">
    <subcellularLocation>
        <location evidence="1">Cell membrane</location>
        <topology evidence="1">Multi-pass membrane protein</topology>
    </subcellularLocation>
</comment>
<feature type="transmembrane region" description="Helical" evidence="6">
    <location>
        <begin position="182"/>
        <end position="200"/>
    </location>
</feature>
<dbReference type="InterPro" id="IPR038730">
    <property type="entry name" value="HyfE-like"/>
</dbReference>
<reference evidence="7 8" key="1">
    <citation type="submission" date="2016-06" db="EMBL/GenBank/DDBJ databases">
        <authorList>
            <person name="Olsen C.W."/>
            <person name="Carey S."/>
            <person name="Hinshaw L."/>
            <person name="Karasin A.I."/>
        </authorList>
    </citation>
    <scope>NUCLEOTIDE SEQUENCE [LARGE SCALE GENOMIC DNA]</scope>
    <source>
        <strain evidence="7 8">LZ-22</strain>
    </source>
</reference>
<dbReference type="STRING" id="1577474.GA0111570_102312"/>
<evidence type="ECO:0000256" key="6">
    <source>
        <dbReference type="SAM" id="Phobius"/>
    </source>
</evidence>
<proteinExistence type="predicted"/>
<evidence type="ECO:0000256" key="4">
    <source>
        <dbReference type="ARBA" id="ARBA00022989"/>
    </source>
</evidence>
<feature type="transmembrane region" description="Helical" evidence="6">
    <location>
        <begin position="127"/>
        <end position="146"/>
    </location>
</feature>
<dbReference type="PANTHER" id="PTHR38601:SF1">
    <property type="entry name" value="HYDROGENASE-4 COMPONENT E"/>
    <property type="match status" value="1"/>
</dbReference>
<dbReference type="EMBL" id="FMYF01000002">
    <property type="protein sequence ID" value="SDB80522.1"/>
    <property type="molecule type" value="Genomic_DNA"/>
</dbReference>
<dbReference type="AlphaFoldDB" id="A0A1G6GET6"/>
<feature type="transmembrane region" description="Helical" evidence="6">
    <location>
        <begin position="92"/>
        <end position="115"/>
    </location>
</feature>
<name>A0A1G6GET6_9ACTN</name>
<keyword evidence="2" id="KW-1003">Cell membrane</keyword>
<evidence type="ECO:0000256" key="1">
    <source>
        <dbReference type="ARBA" id="ARBA00004651"/>
    </source>
</evidence>
<evidence type="ECO:0000313" key="8">
    <source>
        <dbReference type="Proteomes" id="UP000199086"/>
    </source>
</evidence>
<accession>A0A1G6GET6</accession>
<keyword evidence="3 6" id="KW-0812">Transmembrane</keyword>